<dbReference type="OrthoDB" id="4056488at2759"/>
<feature type="transmembrane region" description="Helical" evidence="1">
    <location>
        <begin position="97"/>
        <end position="123"/>
    </location>
</feature>
<dbReference type="RefSeq" id="XP_041406585.1">
    <property type="nucleotide sequence ID" value="XM_041550651.1"/>
</dbReference>
<keyword evidence="1" id="KW-0472">Membrane</keyword>
<dbReference type="GeneID" id="64857749"/>
<dbReference type="InterPro" id="IPR001142">
    <property type="entry name" value="DUP/COS"/>
</dbReference>
<accession>A0A8H2VFP5</accession>
<name>A0A8H2VFP5_9SACH</name>
<evidence type="ECO:0000313" key="2">
    <source>
        <dbReference type="EMBL" id="CAB4254741.1"/>
    </source>
</evidence>
<keyword evidence="1" id="KW-0812">Transmembrane</keyword>
<dbReference type="Proteomes" id="UP000644660">
    <property type="component" value="Unassembled WGS sequence"/>
</dbReference>
<keyword evidence="1" id="KW-1133">Transmembrane helix</keyword>
<evidence type="ECO:0000313" key="3">
    <source>
        <dbReference type="Proteomes" id="UP000644660"/>
    </source>
</evidence>
<evidence type="ECO:0000256" key="1">
    <source>
        <dbReference type="SAM" id="Phobius"/>
    </source>
</evidence>
<reference evidence="2 3" key="1">
    <citation type="submission" date="2020-05" db="EMBL/GenBank/DDBJ databases">
        <authorList>
            <person name="Casaregola S."/>
            <person name="Devillers H."/>
            <person name="Grondin C."/>
        </authorList>
    </citation>
    <scope>NUCLEOTIDE SEQUENCE [LARGE SCALE GENOMIC DNA]</scope>
    <source>
        <strain evidence="2 3">CLIB 1767</strain>
    </source>
</reference>
<proteinExistence type="predicted"/>
<sequence>MLQHFPSNHKITTHQKEQVSIMRGLGHEQSDTSASAMLHNTLNLENSTIKLPCDTFRSRFTFRIVTAFQYKWFALSWLCSLVLFLLFQIVSNETANVLILILYIYVQIFAIIFCFFVNTMSFLKFRMSLEDKMKFYSEIVNNTPYSNDHSWDVICYNMITYFKESGFPNSLYDGADCNSLFQVLLKDKKDVKSDTQNDTVEEESSSLTKDTTDKAKLVYLETAREKAHLVYLQSENSYWVNKYPELAP</sequence>
<dbReference type="EMBL" id="CAEFZW010000004">
    <property type="protein sequence ID" value="CAB4254741.1"/>
    <property type="molecule type" value="Genomic_DNA"/>
</dbReference>
<gene>
    <name evidence="2" type="ORF">KABA2_04S13288</name>
</gene>
<dbReference type="Pfam" id="PF00674">
    <property type="entry name" value="DUP"/>
    <property type="match status" value="1"/>
</dbReference>
<comment type="caution">
    <text evidence="2">The sequence shown here is derived from an EMBL/GenBank/DDBJ whole genome shotgun (WGS) entry which is preliminary data.</text>
</comment>
<dbReference type="AlphaFoldDB" id="A0A8H2VFP5"/>
<protein>
    <submittedName>
        <fullName evidence="2">Uncharacterized protein</fullName>
    </submittedName>
</protein>
<organism evidence="2 3">
    <name type="scientific">Maudiozyma barnettii</name>
    <dbReference type="NCBI Taxonomy" id="61262"/>
    <lineage>
        <taxon>Eukaryota</taxon>
        <taxon>Fungi</taxon>
        <taxon>Dikarya</taxon>
        <taxon>Ascomycota</taxon>
        <taxon>Saccharomycotina</taxon>
        <taxon>Saccharomycetes</taxon>
        <taxon>Saccharomycetales</taxon>
        <taxon>Saccharomycetaceae</taxon>
        <taxon>Maudiozyma</taxon>
    </lineage>
</organism>
<feature type="transmembrane region" description="Helical" evidence="1">
    <location>
        <begin position="72"/>
        <end position="91"/>
    </location>
</feature>
<keyword evidence="3" id="KW-1185">Reference proteome</keyword>